<sequence>MATVLITGCSKGIGYETALTFARAGHTVLATMRTPANAPQLAEIAKAESFPITVLTMDVDSDSSVSTCIEALLANGPIDVLINNAGIEMLGSVEEQSLANFRAVMETNYFGAIRCIQAVVASMRERQSGCILNISSIAGRMSCPPMTPYCASKWALEALTEGLAGEMKAFNVRVALVEPGVIDTAMAQRIGVSAPASPYHQGARFAAMFANSLQQPVPPSLVAEAIFDVYNSGTWTLRHLVGPDAVPFIALRGSMSDEEWVTLNAGDDATFFARLSGN</sequence>
<comment type="caution">
    <text evidence="5">The sequence shown here is derived from an EMBL/GenBank/DDBJ whole genome shotgun (WGS) entry which is preliminary data.</text>
</comment>
<evidence type="ECO:0000256" key="2">
    <source>
        <dbReference type="ARBA" id="ARBA00023002"/>
    </source>
</evidence>
<dbReference type="InterPro" id="IPR036291">
    <property type="entry name" value="NAD(P)-bd_dom_sf"/>
</dbReference>
<accession>A0A7W7Z938</accession>
<dbReference type="PANTHER" id="PTHR43976">
    <property type="entry name" value="SHORT CHAIN DEHYDROGENASE"/>
    <property type="match status" value="1"/>
</dbReference>
<evidence type="ECO:0000256" key="1">
    <source>
        <dbReference type="ARBA" id="ARBA00006484"/>
    </source>
</evidence>
<evidence type="ECO:0000313" key="5">
    <source>
        <dbReference type="EMBL" id="MBB5055566.1"/>
    </source>
</evidence>
<dbReference type="PRINTS" id="PR00081">
    <property type="entry name" value="GDHRDH"/>
</dbReference>
<dbReference type="PANTHER" id="PTHR43976:SF16">
    <property type="entry name" value="SHORT-CHAIN DEHYDROGENASE_REDUCTASE FAMILY PROTEIN"/>
    <property type="match status" value="1"/>
</dbReference>
<dbReference type="RefSeq" id="WP_184213328.1">
    <property type="nucleotide sequence ID" value="NZ_JACHIP010000001.1"/>
</dbReference>
<evidence type="ECO:0000256" key="3">
    <source>
        <dbReference type="RuleBase" id="RU000363"/>
    </source>
</evidence>
<dbReference type="InterPro" id="IPR057326">
    <property type="entry name" value="KR_dom"/>
</dbReference>
<evidence type="ECO:0000313" key="6">
    <source>
        <dbReference type="Proteomes" id="UP000540989"/>
    </source>
</evidence>
<dbReference type="PRINTS" id="PR00080">
    <property type="entry name" value="SDRFAMILY"/>
</dbReference>
<protein>
    <submittedName>
        <fullName evidence="5">NAD(P)-dependent dehydrogenase (Short-subunit alcohol dehydrogenase family)</fullName>
    </submittedName>
</protein>
<dbReference type="GO" id="GO:0016491">
    <property type="term" value="F:oxidoreductase activity"/>
    <property type="evidence" value="ECO:0007669"/>
    <property type="project" value="UniProtKB-KW"/>
</dbReference>
<dbReference type="AlphaFoldDB" id="A0A7W7Z938"/>
<comment type="similarity">
    <text evidence="1 3">Belongs to the short-chain dehydrogenases/reductases (SDR) family.</text>
</comment>
<dbReference type="Proteomes" id="UP000540989">
    <property type="component" value="Unassembled WGS sequence"/>
</dbReference>
<dbReference type="PROSITE" id="PS00061">
    <property type="entry name" value="ADH_SHORT"/>
    <property type="match status" value="1"/>
</dbReference>
<organism evidence="5 6">
    <name type="scientific">Granulicella aggregans</name>
    <dbReference type="NCBI Taxonomy" id="474949"/>
    <lineage>
        <taxon>Bacteria</taxon>
        <taxon>Pseudomonadati</taxon>
        <taxon>Acidobacteriota</taxon>
        <taxon>Terriglobia</taxon>
        <taxon>Terriglobales</taxon>
        <taxon>Acidobacteriaceae</taxon>
        <taxon>Granulicella</taxon>
    </lineage>
</organism>
<name>A0A7W7Z938_9BACT</name>
<evidence type="ECO:0000259" key="4">
    <source>
        <dbReference type="SMART" id="SM00822"/>
    </source>
</evidence>
<keyword evidence="2" id="KW-0560">Oxidoreductase</keyword>
<feature type="domain" description="Ketoreductase" evidence="4">
    <location>
        <begin position="2"/>
        <end position="173"/>
    </location>
</feature>
<dbReference type="Gene3D" id="3.40.50.720">
    <property type="entry name" value="NAD(P)-binding Rossmann-like Domain"/>
    <property type="match status" value="1"/>
</dbReference>
<gene>
    <name evidence="5" type="ORF">HDF16_000235</name>
</gene>
<dbReference type="SMART" id="SM00822">
    <property type="entry name" value="PKS_KR"/>
    <property type="match status" value="1"/>
</dbReference>
<reference evidence="5 6" key="1">
    <citation type="submission" date="2020-08" db="EMBL/GenBank/DDBJ databases">
        <title>Genomic Encyclopedia of Type Strains, Phase IV (KMG-V): Genome sequencing to study the core and pangenomes of soil and plant-associated prokaryotes.</title>
        <authorList>
            <person name="Whitman W."/>
        </authorList>
    </citation>
    <scope>NUCLEOTIDE SEQUENCE [LARGE SCALE GENOMIC DNA]</scope>
    <source>
        <strain evidence="5 6">M8UP14</strain>
    </source>
</reference>
<dbReference type="CDD" id="cd05374">
    <property type="entry name" value="17beta-HSD-like_SDR_c"/>
    <property type="match status" value="1"/>
</dbReference>
<dbReference type="Pfam" id="PF00106">
    <property type="entry name" value="adh_short"/>
    <property type="match status" value="1"/>
</dbReference>
<dbReference type="InterPro" id="IPR051911">
    <property type="entry name" value="SDR_oxidoreductase"/>
</dbReference>
<dbReference type="EMBL" id="JACHIP010000001">
    <property type="protein sequence ID" value="MBB5055566.1"/>
    <property type="molecule type" value="Genomic_DNA"/>
</dbReference>
<dbReference type="SUPFAM" id="SSF51735">
    <property type="entry name" value="NAD(P)-binding Rossmann-fold domains"/>
    <property type="match status" value="1"/>
</dbReference>
<dbReference type="InterPro" id="IPR020904">
    <property type="entry name" value="Sc_DH/Rdtase_CS"/>
</dbReference>
<proteinExistence type="inferred from homology"/>
<keyword evidence="6" id="KW-1185">Reference proteome</keyword>
<dbReference type="InterPro" id="IPR002347">
    <property type="entry name" value="SDR_fam"/>
</dbReference>